<evidence type="ECO:0000256" key="1">
    <source>
        <dbReference type="SAM" id="SignalP"/>
    </source>
</evidence>
<dbReference type="GO" id="GO:0005576">
    <property type="term" value="C:extracellular region"/>
    <property type="evidence" value="ECO:0007669"/>
    <property type="project" value="InterPro"/>
</dbReference>
<dbReference type="Gene3D" id="3.90.210.10">
    <property type="entry name" value="Heat-Labile Enterotoxin, subunit A"/>
    <property type="match status" value="1"/>
</dbReference>
<protein>
    <recommendedName>
        <fullName evidence="4">Pertussis toxin subunit 1</fullName>
    </recommendedName>
</protein>
<dbReference type="Proteomes" id="UP000268696">
    <property type="component" value="Chromosome"/>
</dbReference>
<dbReference type="RefSeq" id="WP_124377370.1">
    <property type="nucleotide sequence ID" value="NZ_CP027754.1"/>
</dbReference>
<dbReference type="EMBL" id="CP027754">
    <property type="protein sequence ID" value="AZE54600.1"/>
    <property type="molecule type" value="Genomic_DNA"/>
</dbReference>
<dbReference type="Pfam" id="PF02917">
    <property type="entry name" value="Pertussis_S1"/>
    <property type="match status" value="1"/>
</dbReference>
<evidence type="ECO:0008006" key="4">
    <source>
        <dbReference type="Google" id="ProtNLM"/>
    </source>
</evidence>
<reference evidence="2 3" key="1">
    <citation type="submission" date="2018-03" db="EMBL/GenBank/DDBJ databases">
        <title>Diversity of phytobeneficial traits revealed by whole-genome analysis of worldwide-isolated phenazine-producing Pseudomonas spp.</title>
        <authorList>
            <person name="Biessy A."/>
            <person name="Novinscak A."/>
            <person name="Blom J."/>
            <person name="Leger G."/>
            <person name="Thomashow L.S."/>
            <person name="Cazorla F.M."/>
            <person name="Josic D."/>
            <person name="Filion M."/>
        </authorList>
    </citation>
    <scope>NUCLEOTIDE SEQUENCE [LARGE SCALE GENOMIC DNA]</scope>
    <source>
        <strain evidence="2 3">30B</strain>
    </source>
</reference>
<dbReference type="AlphaFoldDB" id="A0A3G7U5N1"/>
<organism evidence="2 3">
    <name type="scientific">Pseudomonas synxantha</name>
    <dbReference type="NCBI Taxonomy" id="47883"/>
    <lineage>
        <taxon>Bacteria</taxon>
        <taxon>Pseudomonadati</taxon>
        <taxon>Pseudomonadota</taxon>
        <taxon>Gammaproteobacteria</taxon>
        <taxon>Pseudomonadales</taxon>
        <taxon>Pseudomonadaceae</taxon>
        <taxon>Pseudomonas</taxon>
    </lineage>
</organism>
<feature type="chain" id="PRO_5018301689" description="Pertussis toxin subunit 1" evidence="1">
    <location>
        <begin position="25"/>
        <end position="252"/>
    </location>
</feature>
<evidence type="ECO:0000313" key="3">
    <source>
        <dbReference type="Proteomes" id="UP000268696"/>
    </source>
</evidence>
<dbReference type="InterPro" id="IPR003898">
    <property type="entry name" value="Borpert_toxA"/>
</dbReference>
<gene>
    <name evidence="2" type="ORF">C4K03_2445</name>
</gene>
<keyword evidence="1" id="KW-0732">Signal</keyword>
<name>A0A3G7U5N1_9PSED</name>
<dbReference type="GO" id="GO:0003950">
    <property type="term" value="F:NAD+ poly-ADP-ribosyltransferase activity"/>
    <property type="evidence" value="ECO:0007669"/>
    <property type="project" value="InterPro"/>
</dbReference>
<accession>A0A3G7U5N1</accession>
<sequence length="252" mass="28506">MISRTFFLIVWLLLGGLQPSAAFADADPPKFVWRLDRRPPDVIFPNGFGSWGTNTDVFAHISGNSCVNVPPAERNSAFISTTANNPWAILAVSAWTRQFPGEVMYLYRIRADINFYNGERSLRAYETRYPQAGVTPINYIPSQQANEYIALMQIQTTHIEEAVGYRFDGTETNPDIVVRNPNYVNRNTHAAEEGYVGNEGEADRHNTWAVRLRNMIIGSCAGARSDLRYSAQFGELFRLEAMPLNIYILQME</sequence>
<feature type="signal peptide" evidence="1">
    <location>
        <begin position="1"/>
        <end position="24"/>
    </location>
</feature>
<proteinExistence type="predicted"/>
<dbReference type="SUPFAM" id="SSF56399">
    <property type="entry name" value="ADP-ribosylation"/>
    <property type="match status" value="1"/>
</dbReference>
<evidence type="ECO:0000313" key="2">
    <source>
        <dbReference type="EMBL" id="AZE54600.1"/>
    </source>
</evidence>